<comment type="caution">
    <text evidence="7">The sequence shown here is derived from an EMBL/GenBank/DDBJ whole genome shotgun (WGS) entry which is preliminary data.</text>
</comment>
<keyword evidence="4" id="KW-0804">Transcription</keyword>
<dbReference type="PANTHER" id="PTHR47338:SF20">
    <property type="entry name" value="ZN(II)2CYS6 TRANSCRIPTION FACTOR (EUROFUNG)"/>
    <property type="match status" value="1"/>
</dbReference>
<dbReference type="RefSeq" id="XP_056057384.1">
    <property type="nucleotide sequence ID" value="XM_056196638.1"/>
</dbReference>
<dbReference type="SUPFAM" id="SSF57701">
    <property type="entry name" value="Zn2/Cys6 DNA-binding domain"/>
    <property type="match status" value="1"/>
</dbReference>
<dbReference type="CDD" id="cd12148">
    <property type="entry name" value="fungal_TF_MHR"/>
    <property type="match status" value="1"/>
</dbReference>
<keyword evidence="3" id="KW-0805">Transcription regulation</keyword>
<evidence type="ECO:0000256" key="5">
    <source>
        <dbReference type="ARBA" id="ARBA00023242"/>
    </source>
</evidence>
<keyword evidence="2" id="KW-0479">Metal-binding</keyword>
<proteinExistence type="predicted"/>
<dbReference type="Gene3D" id="4.10.240.10">
    <property type="entry name" value="Zn(2)-C6 fungal-type DNA-binding domain"/>
    <property type="match status" value="1"/>
</dbReference>
<dbReference type="CDD" id="cd00067">
    <property type="entry name" value="GAL4"/>
    <property type="match status" value="1"/>
</dbReference>
<evidence type="ECO:0000259" key="6">
    <source>
        <dbReference type="PROSITE" id="PS50048"/>
    </source>
</evidence>
<name>A0A9W8QLD2_AKAMU</name>
<dbReference type="KEGG" id="amus:LMH87_008287"/>
<keyword evidence="8" id="KW-1185">Reference proteome</keyword>
<reference evidence="7" key="1">
    <citation type="journal article" date="2023" name="Access Microbiol">
        <title>De-novo genome assembly for Akanthomyces muscarius, a biocontrol agent of insect agricultural pests.</title>
        <authorList>
            <person name="Erdos Z."/>
            <person name="Studholme D.J."/>
            <person name="Raymond B."/>
            <person name="Sharma M."/>
        </authorList>
    </citation>
    <scope>NUCLEOTIDE SEQUENCE</scope>
    <source>
        <strain evidence="7">Ve6</strain>
    </source>
</reference>
<dbReference type="PANTHER" id="PTHR47338">
    <property type="entry name" value="ZN(II)2CYS6 TRANSCRIPTION FACTOR (EUROFUNG)-RELATED"/>
    <property type="match status" value="1"/>
</dbReference>
<evidence type="ECO:0000313" key="8">
    <source>
        <dbReference type="Proteomes" id="UP001144673"/>
    </source>
</evidence>
<protein>
    <recommendedName>
        <fullName evidence="6">Zn(2)-C6 fungal-type domain-containing protein</fullName>
    </recommendedName>
</protein>
<evidence type="ECO:0000256" key="3">
    <source>
        <dbReference type="ARBA" id="ARBA00023015"/>
    </source>
</evidence>
<evidence type="ECO:0000313" key="7">
    <source>
        <dbReference type="EMBL" id="KAJ4159385.1"/>
    </source>
</evidence>
<dbReference type="GeneID" id="80895446"/>
<dbReference type="PROSITE" id="PS50048">
    <property type="entry name" value="ZN2_CY6_FUNGAL_2"/>
    <property type="match status" value="1"/>
</dbReference>
<evidence type="ECO:0000256" key="2">
    <source>
        <dbReference type="ARBA" id="ARBA00022723"/>
    </source>
</evidence>
<accession>A0A9W8QLD2</accession>
<dbReference type="GO" id="GO:0008270">
    <property type="term" value="F:zinc ion binding"/>
    <property type="evidence" value="ECO:0007669"/>
    <property type="project" value="InterPro"/>
</dbReference>
<dbReference type="Pfam" id="PF00172">
    <property type="entry name" value="Zn_clus"/>
    <property type="match status" value="1"/>
</dbReference>
<organism evidence="7 8">
    <name type="scientific">Akanthomyces muscarius</name>
    <name type="common">Entomopathogenic fungus</name>
    <name type="synonym">Lecanicillium muscarium</name>
    <dbReference type="NCBI Taxonomy" id="2231603"/>
    <lineage>
        <taxon>Eukaryota</taxon>
        <taxon>Fungi</taxon>
        <taxon>Dikarya</taxon>
        <taxon>Ascomycota</taxon>
        <taxon>Pezizomycotina</taxon>
        <taxon>Sordariomycetes</taxon>
        <taxon>Hypocreomycetidae</taxon>
        <taxon>Hypocreales</taxon>
        <taxon>Cordycipitaceae</taxon>
        <taxon>Akanthomyces</taxon>
    </lineage>
</organism>
<keyword evidence="5" id="KW-0539">Nucleus</keyword>
<dbReference type="InterPro" id="IPR050815">
    <property type="entry name" value="TF_fung"/>
</dbReference>
<comment type="subcellular location">
    <subcellularLocation>
        <location evidence="1">Nucleus</location>
    </subcellularLocation>
</comment>
<dbReference type="PROSITE" id="PS00463">
    <property type="entry name" value="ZN2_CY6_FUNGAL_1"/>
    <property type="match status" value="1"/>
</dbReference>
<evidence type="ECO:0000256" key="1">
    <source>
        <dbReference type="ARBA" id="ARBA00004123"/>
    </source>
</evidence>
<dbReference type="Proteomes" id="UP001144673">
    <property type="component" value="Unassembled WGS sequence"/>
</dbReference>
<evidence type="ECO:0000256" key="4">
    <source>
        <dbReference type="ARBA" id="ARBA00023163"/>
    </source>
</evidence>
<dbReference type="SMART" id="SM00066">
    <property type="entry name" value="GAL4"/>
    <property type="match status" value="1"/>
</dbReference>
<dbReference type="GO" id="GO:0005634">
    <property type="term" value="C:nucleus"/>
    <property type="evidence" value="ECO:0007669"/>
    <property type="project" value="UniProtKB-SubCell"/>
</dbReference>
<dbReference type="InterPro" id="IPR036864">
    <property type="entry name" value="Zn2-C6_fun-type_DNA-bd_sf"/>
</dbReference>
<dbReference type="EMBL" id="JAJHUN010000005">
    <property type="protein sequence ID" value="KAJ4159385.1"/>
    <property type="molecule type" value="Genomic_DNA"/>
</dbReference>
<sequence>MQAPQTDSGLPQTSKLSCFSCRNRKQRCDRHLPSCSRCKRLLLDCVYPRRDSQGLNAEPGAGIVPSLSRVKPEIKRLRDDLLCLTTQLCQPHSPQFISCHRQLFTSMLESHFSTTHMWLPLVQKTSVAERLDGSQTHQSPAFLPMLLAICLNSKEVCGMGSLQSLEEALFAAAKRYYWGSQPTSAPAMELIVAGILLSTYEYGHGLAQEAYMTISTCTAMIQVSGLLSYHKNRVDASSVVVEQSRAVWAAIMIERLIALKAQILLRSNDHHYSCNHSPTYLSIAVDDTRFTICLRSIHIVCNFRKGGLYYSRKCRGAYE</sequence>
<dbReference type="AlphaFoldDB" id="A0A9W8QLD2"/>
<gene>
    <name evidence="7" type="ORF">LMH87_008287</name>
</gene>
<feature type="domain" description="Zn(2)-C6 fungal-type" evidence="6">
    <location>
        <begin position="17"/>
        <end position="47"/>
    </location>
</feature>
<dbReference type="InterPro" id="IPR001138">
    <property type="entry name" value="Zn2Cys6_DnaBD"/>
</dbReference>
<dbReference type="GO" id="GO:0000981">
    <property type="term" value="F:DNA-binding transcription factor activity, RNA polymerase II-specific"/>
    <property type="evidence" value="ECO:0007669"/>
    <property type="project" value="InterPro"/>
</dbReference>